<dbReference type="OrthoDB" id="9805576at2"/>
<dbReference type="Proteomes" id="UP000006048">
    <property type="component" value="Chromosome"/>
</dbReference>
<dbReference type="GO" id="GO:0016301">
    <property type="term" value="F:kinase activity"/>
    <property type="evidence" value="ECO:0007669"/>
    <property type="project" value="UniProtKB-KW"/>
</dbReference>
<evidence type="ECO:0000313" key="6">
    <source>
        <dbReference type="EMBL" id="AFM12828.1"/>
    </source>
</evidence>
<protein>
    <submittedName>
        <fullName evidence="6">Carbohydrate kinase, FGGY</fullName>
    </submittedName>
</protein>
<feature type="domain" description="Carbohydrate kinase FGGY N-terminal" evidence="4">
    <location>
        <begin position="7"/>
        <end position="265"/>
    </location>
</feature>
<dbReference type="STRING" id="869212.Turpa_2183"/>
<gene>
    <name evidence="6" type="ordered locus">Turpa_2183</name>
</gene>
<accession>I4B6C1</accession>
<dbReference type="CDD" id="cd07805">
    <property type="entry name" value="ASKHA_NBD_FGGY_CvXK-like"/>
    <property type="match status" value="1"/>
</dbReference>
<keyword evidence="7" id="KW-1185">Reference proteome</keyword>
<dbReference type="RefSeq" id="WP_014803334.1">
    <property type="nucleotide sequence ID" value="NC_018020.1"/>
</dbReference>
<keyword evidence="2" id="KW-0808">Transferase</keyword>
<dbReference type="InterPro" id="IPR043129">
    <property type="entry name" value="ATPase_NBD"/>
</dbReference>
<dbReference type="InterPro" id="IPR018485">
    <property type="entry name" value="FGGY_C"/>
</dbReference>
<evidence type="ECO:0000313" key="7">
    <source>
        <dbReference type="Proteomes" id="UP000006048"/>
    </source>
</evidence>
<organism evidence="6 7">
    <name type="scientific">Turneriella parva (strain ATCC BAA-1111 / DSM 21527 / NCTC 11395 / H)</name>
    <name type="common">Leptospira parva</name>
    <dbReference type="NCBI Taxonomy" id="869212"/>
    <lineage>
        <taxon>Bacteria</taxon>
        <taxon>Pseudomonadati</taxon>
        <taxon>Spirochaetota</taxon>
        <taxon>Spirochaetia</taxon>
        <taxon>Leptospirales</taxon>
        <taxon>Leptospiraceae</taxon>
        <taxon>Turneriella</taxon>
    </lineage>
</organism>
<proteinExistence type="inferred from homology"/>
<dbReference type="InterPro" id="IPR018484">
    <property type="entry name" value="FGGY_N"/>
</dbReference>
<dbReference type="AlphaFoldDB" id="I4B6C1"/>
<dbReference type="InterPro" id="IPR000577">
    <property type="entry name" value="Carb_kinase_FGGY"/>
</dbReference>
<keyword evidence="3 6" id="KW-0418">Kinase</keyword>
<name>I4B6C1_TURPD</name>
<dbReference type="EMBL" id="CP002959">
    <property type="protein sequence ID" value="AFM12828.1"/>
    <property type="molecule type" value="Genomic_DNA"/>
</dbReference>
<dbReference type="HOGENOM" id="CLU_009281_3_3_12"/>
<dbReference type="Gene3D" id="3.30.420.40">
    <property type="match status" value="2"/>
</dbReference>
<dbReference type="Pfam" id="PF00370">
    <property type="entry name" value="FGGY_N"/>
    <property type="match status" value="1"/>
</dbReference>
<evidence type="ECO:0000256" key="3">
    <source>
        <dbReference type="ARBA" id="ARBA00022777"/>
    </source>
</evidence>
<dbReference type="Pfam" id="PF02782">
    <property type="entry name" value="FGGY_C"/>
    <property type="match status" value="1"/>
</dbReference>
<dbReference type="PIRSF" id="PIRSF000538">
    <property type="entry name" value="GlpK"/>
    <property type="match status" value="1"/>
</dbReference>
<dbReference type="GO" id="GO:0005975">
    <property type="term" value="P:carbohydrate metabolic process"/>
    <property type="evidence" value="ECO:0007669"/>
    <property type="project" value="InterPro"/>
</dbReference>
<dbReference type="PANTHER" id="PTHR43095">
    <property type="entry name" value="SUGAR KINASE"/>
    <property type="match status" value="1"/>
</dbReference>
<evidence type="ECO:0000259" key="4">
    <source>
        <dbReference type="Pfam" id="PF00370"/>
    </source>
</evidence>
<evidence type="ECO:0000256" key="1">
    <source>
        <dbReference type="ARBA" id="ARBA00009156"/>
    </source>
</evidence>
<reference evidence="6 7" key="1">
    <citation type="submission" date="2012-06" db="EMBL/GenBank/DDBJ databases">
        <title>The complete chromosome of genome of Turneriella parva DSM 21527.</title>
        <authorList>
            <consortium name="US DOE Joint Genome Institute (JGI-PGF)"/>
            <person name="Lucas S."/>
            <person name="Han J."/>
            <person name="Lapidus A."/>
            <person name="Bruce D."/>
            <person name="Goodwin L."/>
            <person name="Pitluck S."/>
            <person name="Peters L."/>
            <person name="Kyrpides N."/>
            <person name="Mavromatis K."/>
            <person name="Ivanova N."/>
            <person name="Mikhailova N."/>
            <person name="Chertkov O."/>
            <person name="Detter J.C."/>
            <person name="Tapia R."/>
            <person name="Han C."/>
            <person name="Land M."/>
            <person name="Hauser L."/>
            <person name="Markowitz V."/>
            <person name="Cheng J.-F."/>
            <person name="Hugenholtz P."/>
            <person name="Woyke T."/>
            <person name="Wu D."/>
            <person name="Gronow S."/>
            <person name="Wellnitz S."/>
            <person name="Brambilla E."/>
            <person name="Klenk H.-P."/>
            <person name="Eisen J.A."/>
        </authorList>
    </citation>
    <scope>NUCLEOTIDE SEQUENCE [LARGE SCALE GENOMIC DNA]</scope>
    <source>
        <strain evidence="7">ATCC BAA-1111 / DSM 21527 / NCTC 11395 / H</strain>
    </source>
</reference>
<sequence>MSEAEQYVLAIDLGTSGPKVAIVRETGEVLHCEVEATELILLPEGGAEQDPEDWWQKICRASKRLIAKNLVPVEQITCVAVTSQWSGTVAVGKDGKHLYNSIIWMDSRGAKHVAKMVDGLLKFQGYDVVKLAQWVLLTAGMPGLSGKDPLAHILFIKNEMPDLYRDTYKFLEPKDYLNLKLTGKFAAAQDSIALHWVTDNRDLSKVYYHPSLIQATGLDVNKLPDLYSSTDILGNILPDAAHDLGLTANARVVLGTPDVQSAAVGSGAVDDFATHLYIGTSSWLTCHVPFKKTSPEYNMATIPSAIPGRYLVGNEHETAGYCLTYLRDKVFYPKDALTPDGAPADAYQKFNELAASVPAGSEKLIFTPWLIGERTPVEDHTIRGGFFNMSLSTTRAHMVRAVFEGVAYNSRWLLEAVEDFVGRKIPRINMIGGGARSDLWCQIHADILNREILQVEDAIQANVRGVALLAGVSLGRFKFKDISSRVAIQKTYHPNPANRRIYDELYTEFKNVYAAHKKIHERLNKDHS</sequence>
<dbReference type="PATRIC" id="fig|869212.3.peg.2194"/>
<dbReference type="InterPro" id="IPR050406">
    <property type="entry name" value="FGGY_Carb_Kinase"/>
</dbReference>
<evidence type="ECO:0000256" key="2">
    <source>
        <dbReference type="ARBA" id="ARBA00022679"/>
    </source>
</evidence>
<feature type="domain" description="Carbohydrate kinase FGGY C-terminal" evidence="5">
    <location>
        <begin position="279"/>
        <end position="473"/>
    </location>
</feature>
<dbReference type="KEGG" id="tpx:Turpa_2183"/>
<evidence type="ECO:0000259" key="5">
    <source>
        <dbReference type="Pfam" id="PF02782"/>
    </source>
</evidence>
<comment type="similarity">
    <text evidence="1">Belongs to the FGGY kinase family.</text>
</comment>
<dbReference type="SUPFAM" id="SSF53067">
    <property type="entry name" value="Actin-like ATPase domain"/>
    <property type="match status" value="2"/>
</dbReference>
<dbReference type="PANTHER" id="PTHR43095:SF5">
    <property type="entry name" value="XYLULOSE KINASE"/>
    <property type="match status" value="1"/>
</dbReference>